<feature type="compositionally biased region" description="Basic and acidic residues" evidence="12">
    <location>
        <begin position="1"/>
        <end position="13"/>
    </location>
</feature>
<dbReference type="SMART" id="SM00355">
    <property type="entry name" value="ZnF_C2H2"/>
    <property type="match status" value="12"/>
</dbReference>
<dbReference type="GO" id="GO:0042802">
    <property type="term" value="F:identical protein binding"/>
    <property type="evidence" value="ECO:0007669"/>
    <property type="project" value="UniProtKB-ARBA"/>
</dbReference>
<dbReference type="InterPro" id="IPR036236">
    <property type="entry name" value="Znf_C2H2_sf"/>
</dbReference>
<keyword evidence="15" id="KW-1185">Reference proteome</keyword>
<dbReference type="Gene3D" id="3.30.160.60">
    <property type="entry name" value="Classic Zinc Finger"/>
    <property type="match status" value="8"/>
</dbReference>
<dbReference type="KEGG" id="clec:106671926"/>
<feature type="domain" description="C2H2-type" evidence="13">
    <location>
        <begin position="408"/>
        <end position="430"/>
    </location>
</feature>
<feature type="domain" description="C2H2-type" evidence="13">
    <location>
        <begin position="210"/>
        <end position="237"/>
    </location>
</feature>
<comment type="similarity">
    <text evidence="2">Belongs to the krueppel C2H2-type zinc-finger protein family.</text>
</comment>
<feature type="region of interest" description="Disordered" evidence="12">
    <location>
        <begin position="1"/>
        <end position="28"/>
    </location>
</feature>
<dbReference type="GO" id="GO:0000981">
    <property type="term" value="F:DNA-binding transcription factor activity, RNA polymerase II-specific"/>
    <property type="evidence" value="ECO:0007669"/>
    <property type="project" value="TreeGrafter"/>
</dbReference>
<reference evidence="14" key="1">
    <citation type="submission" date="2022-01" db="UniProtKB">
        <authorList>
            <consortium name="EnsemblMetazoa"/>
        </authorList>
    </citation>
    <scope>IDENTIFICATION</scope>
</reference>
<feature type="domain" description="C2H2-type" evidence="13">
    <location>
        <begin position="381"/>
        <end position="404"/>
    </location>
</feature>
<proteinExistence type="inferred from homology"/>
<feature type="region of interest" description="Disordered" evidence="12">
    <location>
        <begin position="52"/>
        <end position="74"/>
    </location>
</feature>
<feature type="domain" description="C2H2-type" evidence="13">
    <location>
        <begin position="111"/>
        <end position="138"/>
    </location>
</feature>
<dbReference type="GO" id="GO:0005634">
    <property type="term" value="C:nucleus"/>
    <property type="evidence" value="ECO:0007669"/>
    <property type="project" value="UniProtKB-SubCell"/>
</dbReference>
<dbReference type="RefSeq" id="XP_014258396.2">
    <property type="nucleotide sequence ID" value="XM_014402910.2"/>
</dbReference>
<evidence type="ECO:0000256" key="1">
    <source>
        <dbReference type="ARBA" id="ARBA00004123"/>
    </source>
</evidence>
<evidence type="ECO:0000256" key="12">
    <source>
        <dbReference type="SAM" id="MobiDB-lite"/>
    </source>
</evidence>
<keyword evidence="6" id="KW-0862">Zinc</keyword>
<name>A0A8I6S3V0_CIMLE</name>
<dbReference type="GO" id="GO:0008270">
    <property type="term" value="F:zinc ion binding"/>
    <property type="evidence" value="ECO:0007669"/>
    <property type="project" value="UniProtKB-KW"/>
</dbReference>
<accession>A0A8I6S3V0</accession>
<keyword evidence="10" id="KW-0539">Nucleus</keyword>
<dbReference type="OrthoDB" id="6591996at2759"/>
<keyword evidence="7" id="KW-0805">Transcription regulation</keyword>
<dbReference type="Proteomes" id="UP000494040">
    <property type="component" value="Unassembled WGS sequence"/>
</dbReference>
<evidence type="ECO:0000256" key="10">
    <source>
        <dbReference type="ARBA" id="ARBA00023242"/>
    </source>
</evidence>
<evidence type="ECO:0000259" key="13">
    <source>
        <dbReference type="PROSITE" id="PS50157"/>
    </source>
</evidence>
<evidence type="ECO:0000256" key="7">
    <source>
        <dbReference type="ARBA" id="ARBA00023015"/>
    </source>
</evidence>
<feature type="domain" description="C2H2-type" evidence="13">
    <location>
        <begin position="179"/>
        <end position="203"/>
    </location>
</feature>
<keyword evidence="5 11" id="KW-0863">Zinc-finger</keyword>
<evidence type="ECO:0000256" key="6">
    <source>
        <dbReference type="ARBA" id="ARBA00022833"/>
    </source>
</evidence>
<sequence>MDECQTVKEEPDLRYGTSEDDDEDTDIPRCGISLEQFKTRIKEEMVEGLAQDCEGFTKDKSQEEEGDEKDAENDLEDELEYKVAHFLAETSVSRRRQKKSGKSSIKSACKFKCNQCSALFRYKSTLTYHMKSECGTGVIMAGSKVVRNSPALCNICNKQLSSRTSLMVHLRIHTGERPFGCAECGQSFSQNAHLKDHVSRLHSQGPHHVFLCRICNKTFTERASLRLHMDEHVGQQRPFQCDICKRRYQTQERLSSHSCLTENKTNRRRGLLCSACGFIGSSRSSLRDHLATHPLPVTCPRCNNSFESLPAWRKHNRRYHRSRQSKCSYCSRTFPSEYDVRVHERTHTGERPYTCTFCGRSFARKSILDVHTTLHTGRCDYVCSDCGMAFNRKSKLDVHKAEHTDIHVECEMCGKTFKCKAYLMTHLKTHDRGFLTCSRCSKVFTTRRTLRTHLNRGNCVPPVQQVPADLSAEANKT</sequence>
<dbReference type="PANTHER" id="PTHR24379:SF127">
    <property type="entry name" value="BLOODY FINGERS-RELATED"/>
    <property type="match status" value="1"/>
</dbReference>
<feature type="domain" description="C2H2-type" evidence="13">
    <location>
        <begin position="151"/>
        <end position="178"/>
    </location>
</feature>
<keyword evidence="3" id="KW-0479">Metal-binding</keyword>
<evidence type="ECO:0000313" key="14">
    <source>
        <dbReference type="EnsemblMetazoa" id="XP_014258396.2"/>
    </source>
</evidence>
<protein>
    <recommendedName>
        <fullName evidence="13">C2H2-type domain-containing protein</fullName>
    </recommendedName>
</protein>
<evidence type="ECO:0000256" key="11">
    <source>
        <dbReference type="PROSITE-ProRule" id="PRU00042"/>
    </source>
</evidence>
<evidence type="ECO:0000256" key="9">
    <source>
        <dbReference type="ARBA" id="ARBA00023163"/>
    </source>
</evidence>
<keyword evidence="8" id="KW-0238">DNA-binding</keyword>
<evidence type="ECO:0000256" key="2">
    <source>
        <dbReference type="ARBA" id="ARBA00006991"/>
    </source>
</evidence>
<dbReference type="PANTHER" id="PTHR24379">
    <property type="entry name" value="KRAB AND ZINC FINGER DOMAIN-CONTAINING"/>
    <property type="match status" value="1"/>
</dbReference>
<keyword evidence="9" id="KW-0804">Transcription</keyword>
<dbReference type="SUPFAM" id="SSF57667">
    <property type="entry name" value="beta-beta-alpha zinc fingers"/>
    <property type="match status" value="5"/>
</dbReference>
<evidence type="ECO:0000313" key="15">
    <source>
        <dbReference type="Proteomes" id="UP000494040"/>
    </source>
</evidence>
<organism evidence="14 15">
    <name type="scientific">Cimex lectularius</name>
    <name type="common">Bed bug</name>
    <name type="synonym">Acanthia lectularia</name>
    <dbReference type="NCBI Taxonomy" id="79782"/>
    <lineage>
        <taxon>Eukaryota</taxon>
        <taxon>Metazoa</taxon>
        <taxon>Ecdysozoa</taxon>
        <taxon>Arthropoda</taxon>
        <taxon>Hexapoda</taxon>
        <taxon>Insecta</taxon>
        <taxon>Pterygota</taxon>
        <taxon>Neoptera</taxon>
        <taxon>Paraneoptera</taxon>
        <taxon>Hemiptera</taxon>
        <taxon>Heteroptera</taxon>
        <taxon>Panheteroptera</taxon>
        <taxon>Cimicomorpha</taxon>
        <taxon>Cimicidae</taxon>
        <taxon>Cimex</taxon>
    </lineage>
</organism>
<feature type="domain" description="C2H2-type" evidence="13">
    <location>
        <begin position="325"/>
        <end position="352"/>
    </location>
</feature>
<dbReference type="Pfam" id="PF00096">
    <property type="entry name" value="zf-C2H2"/>
    <property type="match status" value="6"/>
</dbReference>
<evidence type="ECO:0000256" key="8">
    <source>
        <dbReference type="ARBA" id="ARBA00023125"/>
    </source>
</evidence>
<feature type="compositionally biased region" description="Acidic residues" evidence="12">
    <location>
        <begin position="64"/>
        <end position="74"/>
    </location>
</feature>
<dbReference type="FunFam" id="3.30.160.60:FF:000508">
    <property type="entry name" value="Myeloid zinc finger 1"/>
    <property type="match status" value="1"/>
</dbReference>
<dbReference type="OMA" id="CKAYLMT"/>
<dbReference type="GO" id="GO:0000977">
    <property type="term" value="F:RNA polymerase II transcription regulatory region sequence-specific DNA binding"/>
    <property type="evidence" value="ECO:0007669"/>
    <property type="project" value="TreeGrafter"/>
</dbReference>
<dbReference type="PROSITE" id="PS50157">
    <property type="entry name" value="ZINC_FINGER_C2H2_2"/>
    <property type="match status" value="9"/>
</dbReference>
<feature type="domain" description="C2H2-type" evidence="13">
    <location>
        <begin position="353"/>
        <end position="380"/>
    </location>
</feature>
<dbReference type="PROSITE" id="PS00028">
    <property type="entry name" value="ZINC_FINGER_C2H2_1"/>
    <property type="match status" value="8"/>
</dbReference>
<comment type="subcellular location">
    <subcellularLocation>
        <location evidence="1">Nucleus</location>
    </subcellularLocation>
</comment>
<evidence type="ECO:0000256" key="4">
    <source>
        <dbReference type="ARBA" id="ARBA00022737"/>
    </source>
</evidence>
<dbReference type="Pfam" id="PF13894">
    <property type="entry name" value="zf-C2H2_4"/>
    <property type="match status" value="1"/>
</dbReference>
<keyword evidence="4" id="KW-0677">Repeat</keyword>
<evidence type="ECO:0000256" key="3">
    <source>
        <dbReference type="ARBA" id="ARBA00022723"/>
    </source>
</evidence>
<dbReference type="GeneID" id="106671926"/>
<dbReference type="EnsemblMetazoa" id="XM_014402910.2">
    <property type="protein sequence ID" value="XP_014258396.2"/>
    <property type="gene ID" value="LOC106671926"/>
</dbReference>
<dbReference type="InterPro" id="IPR013087">
    <property type="entry name" value="Znf_C2H2_type"/>
</dbReference>
<evidence type="ECO:0000256" key="5">
    <source>
        <dbReference type="ARBA" id="ARBA00022771"/>
    </source>
</evidence>
<dbReference type="FunFam" id="3.30.160.60:FF:000759">
    <property type="entry name" value="zinc finger protein 16"/>
    <property type="match status" value="1"/>
</dbReference>
<dbReference type="AlphaFoldDB" id="A0A8I6S3V0"/>
<feature type="domain" description="C2H2-type" evidence="13">
    <location>
        <begin position="297"/>
        <end position="325"/>
    </location>
</feature>
<dbReference type="Pfam" id="PF13912">
    <property type="entry name" value="zf-C2H2_6"/>
    <property type="match status" value="1"/>
</dbReference>